<feature type="region of interest" description="Disordered" evidence="1">
    <location>
        <begin position="608"/>
        <end position="656"/>
    </location>
</feature>
<feature type="compositionally biased region" description="Basic residues" evidence="1">
    <location>
        <begin position="393"/>
        <end position="407"/>
    </location>
</feature>
<feature type="compositionally biased region" description="Low complexity" evidence="1">
    <location>
        <begin position="680"/>
        <end position="692"/>
    </location>
</feature>
<reference evidence="2" key="1">
    <citation type="submission" date="2020-07" db="EMBL/GenBank/DDBJ databases">
        <authorList>
            <person name="Ferguson B K."/>
        </authorList>
    </citation>
    <scope>NUCLEOTIDE SEQUENCE</scope>
    <source>
        <strain evidence="2">L06</strain>
    </source>
</reference>
<feature type="compositionally biased region" description="Basic and acidic residues" evidence="1">
    <location>
        <begin position="1"/>
        <end position="54"/>
    </location>
</feature>
<dbReference type="AlphaFoldDB" id="A0A6V7LYQ8"/>
<accession>A0A6V7LYQ8</accession>
<protein>
    <submittedName>
        <fullName evidence="2">Uncharacterized protein</fullName>
    </submittedName>
</protein>
<dbReference type="EMBL" id="CADCXW020000345">
    <property type="protein sequence ID" value="CAD1580686.1"/>
    <property type="molecule type" value="Genomic_DNA"/>
</dbReference>
<feature type="region of interest" description="Disordered" evidence="1">
    <location>
        <begin position="351"/>
        <end position="516"/>
    </location>
</feature>
<evidence type="ECO:0000313" key="2">
    <source>
        <dbReference type="EMBL" id="CAD1580686.1"/>
    </source>
</evidence>
<gene>
    <name evidence="2" type="ORF">BBRV_LOCUS117694</name>
</gene>
<organism evidence="2">
    <name type="scientific">Bracon brevicornis</name>
    <dbReference type="NCBI Taxonomy" id="1563983"/>
    <lineage>
        <taxon>Eukaryota</taxon>
        <taxon>Metazoa</taxon>
        <taxon>Ecdysozoa</taxon>
        <taxon>Arthropoda</taxon>
        <taxon>Hexapoda</taxon>
        <taxon>Insecta</taxon>
        <taxon>Pterygota</taxon>
        <taxon>Neoptera</taxon>
        <taxon>Endopterygota</taxon>
        <taxon>Hymenoptera</taxon>
        <taxon>Apocrita</taxon>
        <taxon>Ichneumonoidea</taxon>
        <taxon>Braconidae</taxon>
        <taxon>Braconinae</taxon>
        <taxon>Bracon</taxon>
    </lineage>
</organism>
<name>A0A6V7LYQ8_9HYME</name>
<feature type="compositionally biased region" description="Polar residues" evidence="1">
    <location>
        <begin position="408"/>
        <end position="417"/>
    </location>
</feature>
<feature type="compositionally biased region" description="Polar residues" evidence="1">
    <location>
        <begin position="440"/>
        <end position="464"/>
    </location>
</feature>
<feature type="region of interest" description="Disordered" evidence="1">
    <location>
        <begin position="680"/>
        <end position="713"/>
    </location>
</feature>
<feature type="compositionally biased region" description="Polar residues" evidence="1">
    <location>
        <begin position="107"/>
        <end position="117"/>
    </location>
</feature>
<feature type="region of interest" description="Disordered" evidence="1">
    <location>
        <begin position="1"/>
        <end position="177"/>
    </location>
</feature>
<sequence>MEAENKKEKKEDRKRKEEKRAREEKKARKEKRAKEGKRPDEGKKRQDEKRDRKAQSKTSGQPLTAARTPEAPSQNDGTGESLLTDLELPRDSEGIVTTLPVSIPLQEGTSSRPTPTTESDRPPTPGNHQPLLETIPKTVDRKIQQKVAASEKGGVQVPKDMGPQEKVSRTSAVVVDTPPPAAIEVEVATNTIPPSSGEASVPSITDETMVPSLGKEIPPKVGEAIRSSEPNSLRAEADDTGDDEVVCIARTRTIAPRTSRAKPIVRSVVHIPPGTGPQLSRRPAAPIAPQVMIYRPPAHEYWSHLKPYLPEVWELEAKKPGFVLALHTMTLLPQGYPDNVRLIIPDIPKIAPSRSHRHKRRKASTSYSSSSSSSTSSSSSSSSESSEDSSAKGSHKRKARSPKKKTRSAPNKTSGKSRGTHTRVKGTPVAEVPPTPAPPSDQSEVLNLGTSDYEASTGTRSPSRASAREQPPAASPPGSAPFVEPLPQISAPSSAKTDTPSPRRRPEASGAQRRRNKRRAWCYDCHARGHEYMNCPNPTGESFCPFCGFRFFTEDICPQHGYRTDIHAIGRGAARATGTTATSAAPPPIVSGPSVPLREADWESAIPSAAAQRPRGSTYPSVPAPGRHRSSYAPYPREQYSRAPLAREPARGSPVGYPPAAYHGEWRPYPAECPAHTEYPEPGYPEYPGQYQYDREQPYYPDDLYPRGRGHRG</sequence>
<evidence type="ECO:0000256" key="1">
    <source>
        <dbReference type="SAM" id="MobiDB-lite"/>
    </source>
</evidence>
<proteinExistence type="predicted"/>
<feature type="compositionally biased region" description="Basic residues" evidence="1">
    <location>
        <begin position="354"/>
        <end position="363"/>
    </location>
</feature>
<feature type="compositionally biased region" description="Polar residues" evidence="1">
    <location>
        <begin position="490"/>
        <end position="500"/>
    </location>
</feature>
<feature type="compositionally biased region" description="Low complexity" evidence="1">
    <location>
        <begin position="364"/>
        <end position="384"/>
    </location>
</feature>